<gene>
    <name evidence="4" type="ORF">BDA99DRAFT_63441</name>
</gene>
<dbReference type="SMART" id="SM00256">
    <property type="entry name" value="FBOX"/>
    <property type="match status" value="1"/>
</dbReference>
<evidence type="ECO:0000256" key="2">
    <source>
        <dbReference type="SAM" id="Phobius"/>
    </source>
</evidence>
<evidence type="ECO:0000259" key="3">
    <source>
        <dbReference type="PROSITE" id="PS50181"/>
    </source>
</evidence>
<evidence type="ECO:0000313" key="4">
    <source>
        <dbReference type="EMBL" id="KAI9263276.1"/>
    </source>
</evidence>
<dbReference type="Pfam" id="PF12937">
    <property type="entry name" value="F-box-like"/>
    <property type="match status" value="1"/>
</dbReference>
<dbReference type="SUPFAM" id="SSF81383">
    <property type="entry name" value="F-box domain"/>
    <property type="match status" value="1"/>
</dbReference>
<dbReference type="AlphaFoldDB" id="A0AAD5PDZ8"/>
<keyword evidence="5" id="KW-1185">Reference proteome</keyword>
<keyword evidence="2" id="KW-1133">Transmembrane helix</keyword>
<organism evidence="4 5">
    <name type="scientific">Phascolomyces articulosus</name>
    <dbReference type="NCBI Taxonomy" id="60185"/>
    <lineage>
        <taxon>Eukaryota</taxon>
        <taxon>Fungi</taxon>
        <taxon>Fungi incertae sedis</taxon>
        <taxon>Mucoromycota</taxon>
        <taxon>Mucoromycotina</taxon>
        <taxon>Mucoromycetes</taxon>
        <taxon>Mucorales</taxon>
        <taxon>Lichtheimiaceae</taxon>
        <taxon>Phascolomyces</taxon>
    </lineage>
</organism>
<reference evidence="4" key="2">
    <citation type="submission" date="2023-02" db="EMBL/GenBank/DDBJ databases">
        <authorList>
            <consortium name="DOE Joint Genome Institute"/>
            <person name="Mondo S.J."/>
            <person name="Chang Y."/>
            <person name="Wang Y."/>
            <person name="Ahrendt S."/>
            <person name="Andreopoulos W."/>
            <person name="Barry K."/>
            <person name="Beard J."/>
            <person name="Benny G.L."/>
            <person name="Blankenship S."/>
            <person name="Bonito G."/>
            <person name="Cuomo C."/>
            <person name="Desiro A."/>
            <person name="Gervers K.A."/>
            <person name="Hundley H."/>
            <person name="Kuo A."/>
            <person name="LaButti K."/>
            <person name="Lang B.F."/>
            <person name="Lipzen A."/>
            <person name="O'Donnell K."/>
            <person name="Pangilinan J."/>
            <person name="Reynolds N."/>
            <person name="Sandor L."/>
            <person name="Smith M.W."/>
            <person name="Tsang A."/>
            <person name="Grigoriev I.V."/>
            <person name="Stajich J.E."/>
            <person name="Spatafora J.W."/>
        </authorList>
    </citation>
    <scope>NUCLEOTIDE SEQUENCE</scope>
    <source>
        <strain evidence="4">RSA 2281</strain>
    </source>
</reference>
<sequence>MTNSSTNYGHASGDDVTTPPKQDKGNMQMVNTLTTDLVYQIFGYLSSRDLLRLGITCKDWCELVLDWPPFWKILDKELKLNPALHEYVINILRHQETVHLIETPAVPQFAKEYWLLLVEMLQRDTTILGKSFFLIYLFFFLLTKSDLFISSYIPFFI</sequence>
<dbReference type="InterPro" id="IPR032675">
    <property type="entry name" value="LRR_dom_sf"/>
</dbReference>
<evidence type="ECO:0000256" key="1">
    <source>
        <dbReference type="SAM" id="MobiDB-lite"/>
    </source>
</evidence>
<feature type="domain" description="F-box" evidence="3">
    <location>
        <begin position="27"/>
        <end position="74"/>
    </location>
</feature>
<name>A0AAD5PDZ8_9FUNG</name>
<dbReference type="Proteomes" id="UP001209540">
    <property type="component" value="Unassembled WGS sequence"/>
</dbReference>
<keyword evidence="2" id="KW-0812">Transmembrane</keyword>
<keyword evidence="2" id="KW-0472">Membrane</keyword>
<dbReference type="PROSITE" id="PS50181">
    <property type="entry name" value="FBOX"/>
    <property type="match status" value="1"/>
</dbReference>
<feature type="transmembrane region" description="Helical" evidence="2">
    <location>
        <begin position="133"/>
        <end position="155"/>
    </location>
</feature>
<dbReference type="InterPro" id="IPR036047">
    <property type="entry name" value="F-box-like_dom_sf"/>
</dbReference>
<proteinExistence type="predicted"/>
<feature type="region of interest" description="Disordered" evidence="1">
    <location>
        <begin position="1"/>
        <end position="25"/>
    </location>
</feature>
<protein>
    <recommendedName>
        <fullName evidence="3">F-box domain-containing protein</fullName>
    </recommendedName>
</protein>
<dbReference type="Gene3D" id="3.80.10.10">
    <property type="entry name" value="Ribonuclease Inhibitor"/>
    <property type="match status" value="1"/>
</dbReference>
<reference evidence="4" key="1">
    <citation type="journal article" date="2022" name="IScience">
        <title>Evolution of zygomycete secretomes and the origins of terrestrial fungal ecologies.</title>
        <authorList>
            <person name="Chang Y."/>
            <person name="Wang Y."/>
            <person name="Mondo S."/>
            <person name="Ahrendt S."/>
            <person name="Andreopoulos W."/>
            <person name="Barry K."/>
            <person name="Beard J."/>
            <person name="Benny G.L."/>
            <person name="Blankenship S."/>
            <person name="Bonito G."/>
            <person name="Cuomo C."/>
            <person name="Desiro A."/>
            <person name="Gervers K.A."/>
            <person name="Hundley H."/>
            <person name="Kuo A."/>
            <person name="LaButti K."/>
            <person name="Lang B.F."/>
            <person name="Lipzen A."/>
            <person name="O'Donnell K."/>
            <person name="Pangilinan J."/>
            <person name="Reynolds N."/>
            <person name="Sandor L."/>
            <person name="Smith M.E."/>
            <person name="Tsang A."/>
            <person name="Grigoriev I.V."/>
            <person name="Stajich J.E."/>
            <person name="Spatafora J.W."/>
        </authorList>
    </citation>
    <scope>NUCLEOTIDE SEQUENCE</scope>
    <source>
        <strain evidence="4">RSA 2281</strain>
    </source>
</reference>
<accession>A0AAD5PDZ8</accession>
<evidence type="ECO:0000313" key="5">
    <source>
        <dbReference type="Proteomes" id="UP001209540"/>
    </source>
</evidence>
<dbReference type="InterPro" id="IPR001810">
    <property type="entry name" value="F-box_dom"/>
</dbReference>
<dbReference type="EMBL" id="JAIXMP010000013">
    <property type="protein sequence ID" value="KAI9263276.1"/>
    <property type="molecule type" value="Genomic_DNA"/>
</dbReference>
<comment type="caution">
    <text evidence="4">The sequence shown here is derived from an EMBL/GenBank/DDBJ whole genome shotgun (WGS) entry which is preliminary data.</text>
</comment>